<name>A0A8H9IIB1_9BURK</name>
<dbReference type="InterPro" id="IPR028098">
    <property type="entry name" value="Glyco_trans_4-like_N"/>
</dbReference>
<comment type="caution">
    <text evidence="3">The sequence shown here is derived from an EMBL/GenBank/DDBJ whole genome shotgun (WGS) entry which is preliminary data.</text>
</comment>
<dbReference type="Proteomes" id="UP000608923">
    <property type="component" value="Unassembled WGS sequence"/>
</dbReference>
<dbReference type="InterPro" id="IPR001296">
    <property type="entry name" value="Glyco_trans_1"/>
</dbReference>
<dbReference type="Gene3D" id="3.40.50.2000">
    <property type="entry name" value="Glycogen Phosphorylase B"/>
    <property type="match status" value="2"/>
</dbReference>
<dbReference type="Pfam" id="PF00534">
    <property type="entry name" value="Glycos_transf_1"/>
    <property type="match status" value="1"/>
</dbReference>
<evidence type="ECO:0000259" key="2">
    <source>
        <dbReference type="Pfam" id="PF13579"/>
    </source>
</evidence>
<sequence length="1191" mass="132675">MGWRENSQNSYETFVEKIEIGDRRIDGGAAFFCTLKARGVQRAKPPALISFELLDHTGSVVSRRIPNFNYSEKYGIYLYLGGRGEDGALFFDGLQLRFPPGFKLASIYLHRWGAKKLALVNRPRLDIFDIEVQPAVPEPIKLPEPPKLVVAAPVPVPVAAPAAQAQPVSVWAKKIDVSAVREVVLSTDLELLRESKGAPFVAAIRFWTAGGEVIQDPGSDIAYSKQFGSYFYFGPTRTIGNVQAKRRVIVPPNATALSVELFPWGHSNARFLNEPKLAVEDAVRFFKGSEILAECVSDVLEGEAYDIEFVAECDQPTLKNSILAHPSFFDQQNRFLSPVGDVPVSSKVGGYRYLQATELKQSPTRVMQTSFVAPPGATRLELRVLRWKGSDVYRTASVQATKIRELVKVGGLQGLIDLPSGSGDVELVGHLKAVGKLRSKVGRLEIRFLDRNSKLLVPVVPGLETANDMVAYTPVVCRQLDGYIPINLFLKVPDSAVKIQWRSWPEEKLALLAPEGLKTRRIPKNFSDFLREENIAERALDYINWQDYRTITSGVHANGFYSSLIKKNLNIVGEAALGVDSQKWMRVSGKLSLQDFAGDLSRLMIYPMYFNHDHELIQQGTNTGCTLLVDLGWVRYASSNKAQSGEHVLSECFFVPPGAVNAVFYLVSKATADQVSITGLNVSGIEPDEVLVGQDVSLMDPDQVRQGMELAALTRDLQSRWLLSEAWAAHQKKDAKAALRASYLASELKELDLNWLPSLPLQARYESDSLSVMHLFKVVYPDESSGGAVRSTAIVEAQARQGLKPIVCMPLNSPRPENELPAQDGLDIVERNGVQICYPHFPGLNRKQIKVTDLLSLETQIWNQAAAPHQVSLIHAASGFRGYENAVKGLALARANDLPFVYEVRSFHEHTWRPLLSDHMGDRLTQQRTLQEDRCMAAADVVVTISKAMMVNLMGRGVPRERLFFVPNAIDKAFETMSEPQEVAQLRHKIGVLNKKTIGYISNFSQREGHRVLLDAFTKLRNQGLDIHLVIAGDGPEWSRIAQMVSERRLEQYVVMPGNVDHSEIRNWYHTIDLFVVPRIEDFASDYVTPLKPFEAMSQGIPVIMSNRPVTAEIAGDQEERARVFPAGDVDALAVLIASELSNPQQMKLRADVARNWVMSERVWSSVVARYGDVYETARRFHRDGKQGGAK</sequence>
<dbReference type="RefSeq" id="WP_189392699.1">
    <property type="nucleotide sequence ID" value="NZ_BMZN01000003.1"/>
</dbReference>
<dbReference type="EMBL" id="BMZN01000003">
    <property type="protein sequence ID" value="GHC50575.1"/>
    <property type="molecule type" value="Genomic_DNA"/>
</dbReference>
<evidence type="ECO:0000313" key="3">
    <source>
        <dbReference type="EMBL" id="GHC50575.1"/>
    </source>
</evidence>
<feature type="domain" description="Glycosyltransferase subfamily 4-like N-terminal" evidence="2">
    <location>
        <begin position="786"/>
        <end position="968"/>
    </location>
</feature>
<feature type="domain" description="Glycosyl transferase family 1" evidence="1">
    <location>
        <begin position="993"/>
        <end position="1155"/>
    </location>
</feature>
<dbReference type="SUPFAM" id="SSF53756">
    <property type="entry name" value="UDP-Glycosyltransferase/glycogen phosphorylase"/>
    <property type="match status" value="1"/>
</dbReference>
<keyword evidence="4" id="KW-1185">Reference proteome</keyword>
<dbReference type="CDD" id="cd03801">
    <property type="entry name" value="GT4_PimA-like"/>
    <property type="match status" value="1"/>
</dbReference>
<gene>
    <name evidence="3" type="ORF">GCM10010096_23180</name>
</gene>
<dbReference type="PANTHER" id="PTHR12526">
    <property type="entry name" value="GLYCOSYLTRANSFERASE"/>
    <property type="match status" value="1"/>
</dbReference>
<organism evidence="3 4">
    <name type="scientific">Alcaligenes pakistanensis</name>
    <dbReference type="NCBI Taxonomy" id="1482717"/>
    <lineage>
        <taxon>Bacteria</taxon>
        <taxon>Pseudomonadati</taxon>
        <taxon>Pseudomonadota</taxon>
        <taxon>Betaproteobacteria</taxon>
        <taxon>Burkholderiales</taxon>
        <taxon>Alcaligenaceae</taxon>
        <taxon>Alcaligenes</taxon>
    </lineage>
</organism>
<proteinExistence type="predicted"/>
<protein>
    <recommendedName>
        <fullName evidence="5">Glycosyltransferase</fullName>
    </recommendedName>
</protein>
<accession>A0A8H9IIB1</accession>
<evidence type="ECO:0000313" key="4">
    <source>
        <dbReference type="Proteomes" id="UP000608923"/>
    </source>
</evidence>
<reference evidence="4" key="1">
    <citation type="journal article" date="2019" name="Int. J. Syst. Evol. Microbiol.">
        <title>The Global Catalogue of Microorganisms (GCM) 10K type strain sequencing project: providing services to taxonomists for standard genome sequencing and annotation.</title>
        <authorList>
            <consortium name="The Broad Institute Genomics Platform"/>
            <consortium name="The Broad Institute Genome Sequencing Center for Infectious Disease"/>
            <person name="Wu L."/>
            <person name="Ma J."/>
        </authorList>
    </citation>
    <scope>NUCLEOTIDE SEQUENCE [LARGE SCALE GENOMIC DNA]</scope>
    <source>
        <strain evidence="4">KCTC 42083</strain>
    </source>
</reference>
<dbReference type="PANTHER" id="PTHR12526:SF637">
    <property type="entry name" value="GLYCOSYLTRANSFERASE EPSF-RELATED"/>
    <property type="match status" value="1"/>
</dbReference>
<dbReference type="Pfam" id="PF13579">
    <property type="entry name" value="Glyco_trans_4_4"/>
    <property type="match status" value="1"/>
</dbReference>
<evidence type="ECO:0000259" key="1">
    <source>
        <dbReference type="Pfam" id="PF00534"/>
    </source>
</evidence>
<evidence type="ECO:0008006" key="5">
    <source>
        <dbReference type="Google" id="ProtNLM"/>
    </source>
</evidence>
<dbReference type="AlphaFoldDB" id="A0A8H9IIB1"/>
<dbReference type="GO" id="GO:0016757">
    <property type="term" value="F:glycosyltransferase activity"/>
    <property type="evidence" value="ECO:0007669"/>
    <property type="project" value="InterPro"/>
</dbReference>